<dbReference type="SUPFAM" id="SSF54791">
    <property type="entry name" value="Eukaryotic type KH-domain (KH-domain type I)"/>
    <property type="match status" value="1"/>
</dbReference>
<comment type="similarity">
    <text evidence="2">Belongs to the PNO1 family.</text>
</comment>
<keyword evidence="5" id="KW-0694">RNA-binding</keyword>
<evidence type="ECO:0000256" key="1">
    <source>
        <dbReference type="ARBA" id="ARBA00004604"/>
    </source>
</evidence>
<name>A0AAD6BS97_9TELE</name>
<reference evidence="9" key="1">
    <citation type="submission" date="2022-11" db="EMBL/GenBank/DDBJ databases">
        <title>Chromosome-level genome of Pogonophryne albipinna.</title>
        <authorList>
            <person name="Jo E."/>
        </authorList>
    </citation>
    <scope>NUCLEOTIDE SEQUENCE</scope>
    <source>
        <strain evidence="9">SGF0006</strain>
        <tissue evidence="9">Muscle</tissue>
    </source>
</reference>
<evidence type="ECO:0000313" key="9">
    <source>
        <dbReference type="EMBL" id="KAJ4948510.1"/>
    </source>
</evidence>
<evidence type="ECO:0000256" key="5">
    <source>
        <dbReference type="ARBA" id="ARBA00022884"/>
    </source>
</evidence>
<gene>
    <name evidence="9" type="ORF">JOQ06_020043</name>
</gene>
<dbReference type="SMART" id="SM00322">
    <property type="entry name" value="KH"/>
    <property type="match status" value="1"/>
</dbReference>
<dbReference type="AlphaFoldDB" id="A0AAD6BS97"/>
<dbReference type="PANTHER" id="PTHR12826">
    <property type="entry name" value="RIBONUCLEASE Y"/>
    <property type="match status" value="1"/>
</dbReference>
<evidence type="ECO:0000256" key="3">
    <source>
        <dbReference type="ARBA" id="ARBA00014854"/>
    </source>
</evidence>
<evidence type="ECO:0000259" key="8">
    <source>
        <dbReference type="SMART" id="SM00322"/>
    </source>
</evidence>
<dbReference type="CDD" id="cd22392">
    <property type="entry name" value="KH-I_PNO1_rpt2"/>
    <property type="match status" value="1"/>
</dbReference>
<accession>A0AAD6BS97</accession>
<evidence type="ECO:0000256" key="4">
    <source>
        <dbReference type="ARBA" id="ARBA00020459"/>
    </source>
</evidence>
<dbReference type="Proteomes" id="UP001219934">
    <property type="component" value="Unassembled WGS sequence"/>
</dbReference>
<keyword evidence="10" id="KW-1185">Reference proteome</keyword>
<dbReference type="FunFam" id="3.30.1370.10:FF:000009">
    <property type="entry name" value="RNA-binding protein PNO1"/>
    <property type="match status" value="1"/>
</dbReference>
<evidence type="ECO:0000256" key="2">
    <source>
        <dbReference type="ARBA" id="ARBA00007515"/>
    </source>
</evidence>
<evidence type="ECO:0000313" key="10">
    <source>
        <dbReference type="Proteomes" id="UP001219934"/>
    </source>
</evidence>
<feature type="domain" description="K Homology" evidence="8">
    <location>
        <begin position="128"/>
        <end position="201"/>
    </location>
</feature>
<dbReference type="EMBL" id="JAPTMU010000001">
    <property type="protein sequence ID" value="KAJ4948510.1"/>
    <property type="molecule type" value="Genomic_DNA"/>
</dbReference>
<dbReference type="PANTHER" id="PTHR12826:SF13">
    <property type="entry name" value="RNA-BINDING PROTEIN PNO1"/>
    <property type="match status" value="1"/>
</dbReference>
<sequence>MDTETITTPDAGVAMESKEDTEAFTMVKSKKTQKRKREQDGADMDTEAPVASKRPQFPPISSDKLKGADEMRKVALQVRFNLKTRHVEIKTCKDTKDIGSLTKASDFVRAFILGFNVEDSLALLRLDELFLESFDVTDVKPLKGDHLSRAIGRIAGKGGKTKFTIENVTKTRIVLAETKVHILGSFQNIKMARTAICNLILGSPPSKVYGNIRVVASRTAERF</sequence>
<protein>
    <recommendedName>
        <fullName evidence="3">RNA-binding protein PNO1</fullName>
    </recommendedName>
    <alternativeName>
        <fullName evidence="4">RNA-binding protein pno1</fullName>
    </alternativeName>
</protein>
<dbReference type="InterPro" id="IPR004087">
    <property type="entry name" value="KH_dom"/>
</dbReference>
<comment type="caution">
    <text evidence="9">The sequence shown here is derived from an EMBL/GenBank/DDBJ whole genome shotgun (WGS) entry which is preliminary data.</text>
</comment>
<comment type="subcellular location">
    <subcellularLocation>
        <location evidence="1">Nucleus</location>
        <location evidence="1">Nucleolus</location>
    </subcellularLocation>
</comment>
<dbReference type="InterPro" id="IPR036612">
    <property type="entry name" value="KH_dom_type_1_sf"/>
</dbReference>
<dbReference type="Pfam" id="PF22891">
    <property type="entry name" value="KH_PNO1_2nd"/>
    <property type="match status" value="1"/>
</dbReference>
<dbReference type="InterPro" id="IPR055211">
    <property type="entry name" value="KH_PNO1_2nd"/>
</dbReference>
<dbReference type="GO" id="GO:0003723">
    <property type="term" value="F:RNA binding"/>
    <property type="evidence" value="ECO:0007669"/>
    <property type="project" value="UniProtKB-KW"/>
</dbReference>
<dbReference type="Gene3D" id="3.30.1370.10">
    <property type="entry name" value="K Homology domain, type 1"/>
    <property type="match status" value="1"/>
</dbReference>
<dbReference type="GO" id="GO:0005730">
    <property type="term" value="C:nucleolus"/>
    <property type="evidence" value="ECO:0007669"/>
    <property type="project" value="UniProtKB-SubCell"/>
</dbReference>
<feature type="region of interest" description="Disordered" evidence="7">
    <location>
        <begin position="1"/>
        <end position="64"/>
    </location>
</feature>
<evidence type="ECO:0000256" key="6">
    <source>
        <dbReference type="ARBA" id="ARBA00023242"/>
    </source>
</evidence>
<evidence type="ECO:0000256" key="7">
    <source>
        <dbReference type="SAM" id="MobiDB-lite"/>
    </source>
</evidence>
<proteinExistence type="inferred from homology"/>
<keyword evidence="6" id="KW-0539">Nucleus</keyword>
<organism evidence="9 10">
    <name type="scientific">Pogonophryne albipinna</name>
    <dbReference type="NCBI Taxonomy" id="1090488"/>
    <lineage>
        <taxon>Eukaryota</taxon>
        <taxon>Metazoa</taxon>
        <taxon>Chordata</taxon>
        <taxon>Craniata</taxon>
        <taxon>Vertebrata</taxon>
        <taxon>Euteleostomi</taxon>
        <taxon>Actinopterygii</taxon>
        <taxon>Neopterygii</taxon>
        <taxon>Teleostei</taxon>
        <taxon>Neoteleostei</taxon>
        <taxon>Acanthomorphata</taxon>
        <taxon>Eupercaria</taxon>
        <taxon>Perciformes</taxon>
        <taxon>Notothenioidei</taxon>
        <taxon>Pogonophryne</taxon>
    </lineage>
</organism>